<evidence type="ECO:0000313" key="1">
    <source>
        <dbReference type="EMBL" id="GHB26455.1"/>
    </source>
</evidence>
<evidence type="ECO:0000313" key="2">
    <source>
        <dbReference type="Proteomes" id="UP000646745"/>
    </source>
</evidence>
<reference evidence="2" key="1">
    <citation type="journal article" date="2019" name="Int. J. Syst. Evol. Microbiol.">
        <title>The Global Catalogue of Microorganisms (GCM) 10K type strain sequencing project: providing services to taxonomists for standard genome sequencing and annotation.</title>
        <authorList>
            <consortium name="The Broad Institute Genomics Platform"/>
            <consortium name="The Broad Institute Genome Sequencing Center for Infectious Disease"/>
            <person name="Wu L."/>
            <person name="Ma J."/>
        </authorList>
    </citation>
    <scope>NUCLEOTIDE SEQUENCE [LARGE SCALE GENOMIC DNA]</scope>
    <source>
        <strain evidence="2">KCTC 32998</strain>
    </source>
</reference>
<organism evidence="1 2">
    <name type="scientific">Salinicola rhizosphaerae</name>
    <dbReference type="NCBI Taxonomy" id="1443141"/>
    <lineage>
        <taxon>Bacteria</taxon>
        <taxon>Pseudomonadati</taxon>
        <taxon>Pseudomonadota</taxon>
        <taxon>Gammaproteobacteria</taxon>
        <taxon>Oceanospirillales</taxon>
        <taxon>Halomonadaceae</taxon>
        <taxon>Salinicola</taxon>
    </lineage>
</organism>
<dbReference type="Proteomes" id="UP000646745">
    <property type="component" value="Unassembled WGS sequence"/>
</dbReference>
<dbReference type="EMBL" id="BMZI01000006">
    <property type="protein sequence ID" value="GHB26455.1"/>
    <property type="molecule type" value="Genomic_DNA"/>
</dbReference>
<protein>
    <submittedName>
        <fullName evidence="1">Uncharacterized protein</fullName>
    </submittedName>
</protein>
<sequence>MELKGEHLFYNALTYMQDDKRAMNLQAIQDNILGKEEFMPQAVLNGFLKKLNEYVELELIDLLTINEADYIFWSQDKNFVIKEQFGIVQKVHGNELT</sequence>
<comment type="caution">
    <text evidence="1">The sequence shown here is derived from an EMBL/GenBank/DDBJ whole genome shotgun (WGS) entry which is preliminary data.</text>
</comment>
<proteinExistence type="predicted"/>
<gene>
    <name evidence="1" type="ORF">GCM10009038_26380</name>
</gene>
<keyword evidence="2" id="KW-1185">Reference proteome</keyword>
<name>A0ABQ3E4S7_9GAMM</name>
<accession>A0ABQ3E4S7</accession>